<keyword evidence="6" id="KW-0472">Membrane</keyword>
<dbReference type="Proteomes" id="UP000287330">
    <property type="component" value="Unassembled WGS sequence"/>
</dbReference>
<comment type="caution">
    <text evidence="8">The sequence shown here is derived from an EMBL/GenBank/DDBJ whole genome shotgun (WGS) entry which is preliminary data.</text>
</comment>
<dbReference type="SUPFAM" id="SSF48498">
    <property type="entry name" value="Tetracyclin repressor-like, C-terminal domain"/>
    <property type="match status" value="1"/>
</dbReference>
<keyword evidence="1" id="KW-0678">Repressor</keyword>
<dbReference type="PROSITE" id="PS01081">
    <property type="entry name" value="HTH_TETR_1"/>
    <property type="match status" value="1"/>
</dbReference>
<keyword evidence="2" id="KW-0805">Transcription regulation</keyword>
<dbReference type="GO" id="GO:0003700">
    <property type="term" value="F:DNA-binding transcription factor activity"/>
    <property type="evidence" value="ECO:0007669"/>
    <property type="project" value="TreeGrafter"/>
</dbReference>
<dbReference type="InterPro" id="IPR001647">
    <property type="entry name" value="HTH_TetR"/>
</dbReference>
<feature type="domain" description="HTH tetR-type" evidence="7">
    <location>
        <begin position="10"/>
        <end position="70"/>
    </location>
</feature>
<dbReference type="PRINTS" id="PR00455">
    <property type="entry name" value="HTHTETR"/>
</dbReference>
<dbReference type="OrthoDB" id="5816932at2"/>
<dbReference type="PROSITE" id="PS50977">
    <property type="entry name" value="HTH_TETR_2"/>
    <property type="match status" value="1"/>
</dbReference>
<keyword evidence="6" id="KW-1133">Transmembrane helix</keyword>
<dbReference type="InterPro" id="IPR050109">
    <property type="entry name" value="HTH-type_TetR-like_transc_reg"/>
</dbReference>
<dbReference type="Pfam" id="PF08361">
    <property type="entry name" value="TetR_C_2"/>
    <property type="match status" value="1"/>
</dbReference>
<evidence type="ECO:0000256" key="3">
    <source>
        <dbReference type="ARBA" id="ARBA00023125"/>
    </source>
</evidence>
<keyword evidence="3 5" id="KW-0238">DNA-binding</keyword>
<dbReference type="Gene3D" id="1.10.357.10">
    <property type="entry name" value="Tetracycline Repressor, domain 2"/>
    <property type="match status" value="1"/>
</dbReference>
<name>A0A432XSU6_9GAMM</name>
<evidence type="ECO:0000256" key="5">
    <source>
        <dbReference type="PROSITE-ProRule" id="PRU00335"/>
    </source>
</evidence>
<protein>
    <submittedName>
        <fullName evidence="8">Multidrug transporter AcrB</fullName>
    </submittedName>
</protein>
<evidence type="ECO:0000313" key="9">
    <source>
        <dbReference type="Proteomes" id="UP000287330"/>
    </source>
</evidence>
<gene>
    <name evidence="8" type="ORF">CWE25_10685</name>
</gene>
<dbReference type="GO" id="GO:0000976">
    <property type="term" value="F:transcription cis-regulatory region binding"/>
    <property type="evidence" value="ECO:0007669"/>
    <property type="project" value="TreeGrafter"/>
</dbReference>
<dbReference type="InterPro" id="IPR023772">
    <property type="entry name" value="DNA-bd_HTH_TetR-type_CS"/>
</dbReference>
<feature type="DNA-binding region" description="H-T-H motif" evidence="5">
    <location>
        <begin position="33"/>
        <end position="52"/>
    </location>
</feature>
<organism evidence="8 9">
    <name type="scientific">Idiomarina fontislapidosi</name>
    <dbReference type="NCBI Taxonomy" id="263723"/>
    <lineage>
        <taxon>Bacteria</taxon>
        <taxon>Pseudomonadati</taxon>
        <taxon>Pseudomonadota</taxon>
        <taxon>Gammaproteobacteria</taxon>
        <taxon>Alteromonadales</taxon>
        <taxon>Idiomarinaceae</taxon>
        <taxon>Idiomarina</taxon>
    </lineage>
</organism>
<dbReference type="EMBL" id="PIPV01000009">
    <property type="protein sequence ID" value="RUO51733.1"/>
    <property type="molecule type" value="Genomic_DNA"/>
</dbReference>
<keyword evidence="6" id="KW-0812">Transmembrane</keyword>
<dbReference type="RefSeq" id="WP_110575404.1">
    <property type="nucleotide sequence ID" value="NZ_PIPV01000009.1"/>
</dbReference>
<dbReference type="PANTHER" id="PTHR30055">
    <property type="entry name" value="HTH-TYPE TRANSCRIPTIONAL REGULATOR RUTR"/>
    <property type="match status" value="1"/>
</dbReference>
<sequence length="204" mass="23015">MVRRTKEDALATRSQLLDAAERVFSERGVTHTSMAQVAEAAGVTRGAIYHHFSNKMALIESLMERVRLPIDEMREQIAQQPEFDALVEIQERTNEFLNRVATDPRVQALANILMHKCEYIDEVNPIKLRHLSGRNDCICDVEALFEKAIRDGQLPPKVSPRIAVIGLFGLVDGLIYNWLMDDGYFPLVEYGEAAIDIYVKGLSA</sequence>
<feature type="transmembrane region" description="Helical" evidence="6">
    <location>
        <begin position="162"/>
        <end position="179"/>
    </location>
</feature>
<proteinExistence type="predicted"/>
<evidence type="ECO:0000256" key="4">
    <source>
        <dbReference type="ARBA" id="ARBA00023163"/>
    </source>
</evidence>
<dbReference type="InterPro" id="IPR009057">
    <property type="entry name" value="Homeodomain-like_sf"/>
</dbReference>
<accession>A0A432XSU6</accession>
<keyword evidence="9" id="KW-1185">Reference proteome</keyword>
<keyword evidence="4" id="KW-0804">Transcription</keyword>
<evidence type="ECO:0000256" key="2">
    <source>
        <dbReference type="ARBA" id="ARBA00023015"/>
    </source>
</evidence>
<dbReference type="SUPFAM" id="SSF46689">
    <property type="entry name" value="Homeodomain-like"/>
    <property type="match status" value="1"/>
</dbReference>
<evidence type="ECO:0000313" key="8">
    <source>
        <dbReference type="EMBL" id="RUO51733.1"/>
    </source>
</evidence>
<dbReference type="Pfam" id="PF00440">
    <property type="entry name" value="TetR_N"/>
    <property type="match status" value="1"/>
</dbReference>
<evidence type="ECO:0000256" key="6">
    <source>
        <dbReference type="SAM" id="Phobius"/>
    </source>
</evidence>
<dbReference type="InterPro" id="IPR013572">
    <property type="entry name" value="Tscrpt_reg_MAATS_C"/>
</dbReference>
<evidence type="ECO:0000259" key="7">
    <source>
        <dbReference type="PROSITE" id="PS50977"/>
    </source>
</evidence>
<dbReference type="AlphaFoldDB" id="A0A432XSU6"/>
<dbReference type="PANTHER" id="PTHR30055:SF240">
    <property type="entry name" value="HTH-TYPE TRANSCRIPTIONAL REGULATOR ACRR"/>
    <property type="match status" value="1"/>
</dbReference>
<evidence type="ECO:0000256" key="1">
    <source>
        <dbReference type="ARBA" id="ARBA00022491"/>
    </source>
</evidence>
<reference evidence="9" key="1">
    <citation type="journal article" date="2018" name="Front. Microbiol.">
        <title>Genome-Based Analysis Reveals the Taxonomy and Diversity of the Family Idiomarinaceae.</title>
        <authorList>
            <person name="Liu Y."/>
            <person name="Lai Q."/>
            <person name="Shao Z."/>
        </authorList>
    </citation>
    <scope>NUCLEOTIDE SEQUENCE [LARGE SCALE GENOMIC DNA]</scope>
    <source>
        <strain evidence="9">F23</strain>
    </source>
</reference>
<dbReference type="InterPro" id="IPR036271">
    <property type="entry name" value="Tet_transcr_reg_TetR-rel_C_sf"/>
</dbReference>